<keyword evidence="3 5" id="KW-1133">Transmembrane helix</keyword>
<name>A0ABW0EP09_9PSEU</name>
<evidence type="ECO:0000259" key="6">
    <source>
        <dbReference type="Pfam" id="PF04138"/>
    </source>
</evidence>
<feature type="transmembrane region" description="Helical" evidence="5">
    <location>
        <begin position="7"/>
        <end position="28"/>
    </location>
</feature>
<proteinExistence type="predicted"/>
<dbReference type="Proteomes" id="UP001596157">
    <property type="component" value="Unassembled WGS sequence"/>
</dbReference>
<feature type="transmembrane region" description="Helical" evidence="5">
    <location>
        <begin position="107"/>
        <end position="127"/>
    </location>
</feature>
<keyword evidence="4 5" id="KW-0472">Membrane</keyword>
<feature type="domain" description="GtrA/DPMS transmembrane" evidence="6">
    <location>
        <begin position="7"/>
        <end position="125"/>
    </location>
</feature>
<feature type="transmembrane region" description="Helical" evidence="5">
    <location>
        <begin position="70"/>
        <end position="95"/>
    </location>
</feature>
<sequence length="159" mass="16929">MGPRFSRYTVASLLATGITQLVMWWLYARAGVPAAVASTVGFVVGAVPHFVLIRWWAWGQRGMPRLTRQVSGYLVVTVLGGLVSVGFTALADWLIGPLVEGRDAEALVLNVAYVLGGLPVFLAKFALLDRLFAAQPAYDSASSTRVRAAKPVAPGTTSP</sequence>
<feature type="transmembrane region" description="Helical" evidence="5">
    <location>
        <begin position="34"/>
        <end position="58"/>
    </location>
</feature>
<organism evidence="7 8">
    <name type="scientific">Actinokineospora guangxiensis</name>
    <dbReference type="NCBI Taxonomy" id="1490288"/>
    <lineage>
        <taxon>Bacteria</taxon>
        <taxon>Bacillati</taxon>
        <taxon>Actinomycetota</taxon>
        <taxon>Actinomycetes</taxon>
        <taxon>Pseudonocardiales</taxon>
        <taxon>Pseudonocardiaceae</taxon>
        <taxon>Actinokineospora</taxon>
    </lineage>
</organism>
<dbReference type="InterPro" id="IPR007267">
    <property type="entry name" value="GtrA_DPMS_TM"/>
</dbReference>
<keyword evidence="8" id="KW-1185">Reference proteome</keyword>
<comment type="subcellular location">
    <subcellularLocation>
        <location evidence="1">Membrane</location>
        <topology evidence="1">Multi-pass membrane protein</topology>
    </subcellularLocation>
</comment>
<comment type="caution">
    <text evidence="7">The sequence shown here is derived from an EMBL/GenBank/DDBJ whole genome shotgun (WGS) entry which is preliminary data.</text>
</comment>
<dbReference type="EMBL" id="JBHSKF010000003">
    <property type="protein sequence ID" value="MFC5287285.1"/>
    <property type="molecule type" value="Genomic_DNA"/>
</dbReference>
<evidence type="ECO:0000256" key="3">
    <source>
        <dbReference type="ARBA" id="ARBA00022989"/>
    </source>
</evidence>
<evidence type="ECO:0000313" key="7">
    <source>
        <dbReference type="EMBL" id="MFC5287285.1"/>
    </source>
</evidence>
<evidence type="ECO:0000256" key="2">
    <source>
        <dbReference type="ARBA" id="ARBA00022692"/>
    </source>
</evidence>
<dbReference type="Pfam" id="PF04138">
    <property type="entry name" value="GtrA_DPMS_TM"/>
    <property type="match status" value="1"/>
</dbReference>
<evidence type="ECO:0000256" key="1">
    <source>
        <dbReference type="ARBA" id="ARBA00004141"/>
    </source>
</evidence>
<evidence type="ECO:0000313" key="8">
    <source>
        <dbReference type="Proteomes" id="UP001596157"/>
    </source>
</evidence>
<dbReference type="RefSeq" id="WP_378246054.1">
    <property type="nucleotide sequence ID" value="NZ_JBHSKF010000003.1"/>
</dbReference>
<reference evidence="8" key="1">
    <citation type="journal article" date="2019" name="Int. J. Syst. Evol. Microbiol.">
        <title>The Global Catalogue of Microorganisms (GCM) 10K type strain sequencing project: providing services to taxonomists for standard genome sequencing and annotation.</title>
        <authorList>
            <consortium name="The Broad Institute Genomics Platform"/>
            <consortium name="The Broad Institute Genome Sequencing Center for Infectious Disease"/>
            <person name="Wu L."/>
            <person name="Ma J."/>
        </authorList>
    </citation>
    <scope>NUCLEOTIDE SEQUENCE [LARGE SCALE GENOMIC DNA]</scope>
    <source>
        <strain evidence="8">CCUG 59778</strain>
    </source>
</reference>
<evidence type="ECO:0000256" key="4">
    <source>
        <dbReference type="ARBA" id="ARBA00023136"/>
    </source>
</evidence>
<accession>A0ABW0EP09</accession>
<evidence type="ECO:0000256" key="5">
    <source>
        <dbReference type="SAM" id="Phobius"/>
    </source>
</evidence>
<gene>
    <name evidence="7" type="ORF">ACFPM7_09510</name>
</gene>
<keyword evidence="2 5" id="KW-0812">Transmembrane</keyword>
<protein>
    <submittedName>
        <fullName evidence="7">GtrA family protein</fullName>
    </submittedName>
</protein>